<reference evidence="1" key="2">
    <citation type="submission" date="2018-10" db="EMBL/GenBank/DDBJ databases">
        <title>Effector identification in a new, highly contiguous assembly of the strawberry crown rot pathogen Phytophthora cactorum.</title>
        <authorList>
            <person name="Armitage A.D."/>
            <person name="Nellist C.F."/>
            <person name="Bates H."/>
            <person name="Vickerstaff R.J."/>
            <person name="Harrison R.J."/>
        </authorList>
    </citation>
    <scope>NUCLEOTIDE SEQUENCE</scope>
    <source>
        <strain evidence="1">15-7</strain>
        <strain evidence="3">4032</strain>
        <strain evidence="2">4040</strain>
        <strain evidence="4">P415</strain>
        <strain evidence="5">P421</strain>
    </source>
</reference>
<reference evidence="6 7" key="1">
    <citation type="submission" date="2018-01" db="EMBL/GenBank/DDBJ databases">
        <title>Draft genome of the strawberry crown rot pathogen Phytophthora cactorum.</title>
        <authorList>
            <person name="Armitage A.D."/>
            <person name="Lysoe E."/>
            <person name="Nellist C.F."/>
            <person name="Harrison R.J."/>
            <person name="Brurberg M.B."/>
        </authorList>
    </citation>
    <scope>NUCLEOTIDE SEQUENCE [LARGE SCALE GENOMIC DNA]</scope>
    <source>
        <strain evidence="6 7">10300</strain>
    </source>
</reference>
<evidence type="ECO:0000313" key="4">
    <source>
        <dbReference type="EMBL" id="KAG2971941.1"/>
    </source>
</evidence>
<evidence type="ECO:0000313" key="2">
    <source>
        <dbReference type="EMBL" id="KAG2900560.1"/>
    </source>
</evidence>
<dbReference type="EMBL" id="RCMK01001156">
    <property type="protein sequence ID" value="KAG2900560.1"/>
    <property type="molecule type" value="Genomic_DNA"/>
</dbReference>
<dbReference type="Proteomes" id="UP000774804">
    <property type="component" value="Unassembled WGS sequence"/>
</dbReference>
<evidence type="ECO:0000313" key="1">
    <source>
        <dbReference type="EMBL" id="KAG2851227.1"/>
    </source>
</evidence>
<dbReference type="AlphaFoldDB" id="A0A329SSC2"/>
<gene>
    <name evidence="6" type="ORF">PC110_g4262</name>
    <name evidence="1" type="ORF">PC113_g16094</name>
    <name evidence="3" type="ORF">PC115_g3416</name>
    <name evidence="2" type="ORF">PC117_g21957</name>
    <name evidence="4" type="ORF">PC118_g15985</name>
    <name evidence="5" type="ORF">PC129_g14344</name>
</gene>
<organism evidence="6 7">
    <name type="scientific">Phytophthora cactorum</name>
    <dbReference type="NCBI Taxonomy" id="29920"/>
    <lineage>
        <taxon>Eukaryota</taxon>
        <taxon>Sar</taxon>
        <taxon>Stramenopiles</taxon>
        <taxon>Oomycota</taxon>
        <taxon>Peronosporomycetes</taxon>
        <taxon>Peronosporales</taxon>
        <taxon>Peronosporaceae</taxon>
        <taxon>Phytophthora</taxon>
    </lineage>
</organism>
<dbReference type="EMBL" id="MJFZ01000064">
    <property type="protein sequence ID" value="RAW39539.1"/>
    <property type="molecule type" value="Genomic_DNA"/>
</dbReference>
<evidence type="ECO:0000313" key="7">
    <source>
        <dbReference type="Proteomes" id="UP000251314"/>
    </source>
</evidence>
<dbReference type="Proteomes" id="UP000760860">
    <property type="component" value="Unassembled WGS sequence"/>
</dbReference>
<dbReference type="EMBL" id="RCML01000643">
    <property type="protein sequence ID" value="KAG2971941.1"/>
    <property type="molecule type" value="Genomic_DNA"/>
</dbReference>
<comment type="caution">
    <text evidence="6">The sequence shown here is derived from an EMBL/GenBank/DDBJ whole genome shotgun (WGS) entry which is preliminary data.</text>
</comment>
<protein>
    <submittedName>
        <fullName evidence="6">Uncharacterized protein</fullName>
    </submittedName>
</protein>
<dbReference type="Proteomes" id="UP000251314">
    <property type="component" value="Unassembled WGS sequence"/>
</dbReference>
<dbReference type="EMBL" id="RCMG01000622">
    <property type="protein sequence ID" value="KAG2851227.1"/>
    <property type="molecule type" value="Genomic_DNA"/>
</dbReference>
<dbReference type="Proteomes" id="UP000736787">
    <property type="component" value="Unassembled WGS sequence"/>
</dbReference>
<accession>A0A329SSC2</accession>
<evidence type="ECO:0000313" key="5">
    <source>
        <dbReference type="EMBL" id="KAG3214750.1"/>
    </source>
</evidence>
<dbReference type="VEuPathDB" id="FungiDB:PC110_g4262"/>
<dbReference type="Proteomes" id="UP000735874">
    <property type="component" value="Unassembled WGS sequence"/>
</dbReference>
<proteinExistence type="predicted"/>
<evidence type="ECO:0000313" key="3">
    <source>
        <dbReference type="EMBL" id="KAG2938952.1"/>
    </source>
</evidence>
<dbReference type="EMBL" id="RCMI01000057">
    <property type="protein sequence ID" value="KAG2938952.1"/>
    <property type="molecule type" value="Genomic_DNA"/>
</dbReference>
<sequence length="38" mass="4309">MCGTHTTVFACLAHVLFSFRAGSYAIICNHWVTRKLPR</sequence>
<dbReference type="Proteomes" id="UP000697107">
    <property type="component" value="Unassembled WGS sequence"/>
</dbReference>
<evidence type="ECO:0000313" key="6">
    <source>
        <dbReference type="EMBL" id="RAW39539.1"/>
    </source>
</evidence>
<dbReference type="EMBL" id="RCMV01000612">
    <property type="protein sequence ID" value="KAG3214750.1"/>
    <property type="molecule type" value="Genomic_DNA"/>
</dbReference>
<keyword evidence="7" id="KW-1185">Reference proteome</keyword>
<name>A0A329SSC2_9STRA</name>